<sequence>MYLSEESNADMGDSRQSQFTHSVVTHFRDDLCQDISQLFENTDDYNVKIQVGSGLDIKEFEAHSVILRARCPYFKTVLSDNWVKKIENIYYFQKPNISPAVFFLILRYIYTGTLDLTDQSGSNTLALLVAVDELLLNQLINHVQKHLIRKESNWLKENFVMALSTISKLQSCKEIQDYVMKTIELPINSKSDIQDLLAIANELTLIQLIDRIQVLLIKNEPSWFKEDLIGFLCNIFNDENYKKINDYIIYTICIDPEPLLFELTKFPTLERNIVLEFIKRDDLAVEEIDVWKYLVKWTTAQFSSLNGFNVDVNYWGENEFKLFKKNIEPFISYVRFCEITRDEFYYYVMPYEKALPENLYKSLIGYFMANLKVQNVILQSRNGLIGLISIDSAIIKRKHARIIIRWIERITALTKKRIYMFTCIYRATHCNFHSENFTEMLNDFSCSKVALIKVKDSDRIIGGFNNNESWIMFRSGKFSVLELYGQKGNCSVLNDYNFITEEIEIFKFDNIHNNDNKDLRCQNR</sequence>
<name>A0A8H4AYI2_GIGMA</name>
<evidence type="ECO:0000259" key="1">
    <source>
        <dbReference type="PROSITE" id="PS50097"/>
    </source>
</evidence>
<protein>
    <submittedName>
        <fullName evidence="2">Serine-enriched protein</fullName>
    </submittedName>
</protein>
<feature type="domain" description="BTB" evidence="1">
    <location>
        <begin position="45"/>
        <end position="118"/>
    </location>
</feature>
<dbReference type="PANTHER" id="PTHR24410">
    <property type="entry name" value="HL07962P-RELATED"/>
    <property type="match status" value="1"/>
</dbReference>
<reference evidence="2 3" key="1">
    <citation type="journal article" date="2019" name="Environ. Microbiol.">
        <title>At the nexus of three kingdoms: the genome of the mycorrhizal fungus Gigaspora margarita provides insights into plant, endobacterial and fungal interactions.</title>
        <authorList>
            <person name="Venice F."/>
            <person name="Ghignone S."/>
            <person name="Salvioli di Fossalunga A."/>
            <person name="Amselem J."/>
            <person name="Novero M."/>
            <person name="Xianan X."/>
            <person name="Sedzielewska Toro K."/>
            <person name="Morin E."/>
            <person name="Lipzen A."/>
            <person name="Grigoriev I.V."/>
            <person name="Henrissat B."/>
            <person name="Martin F.M."/>
            <person name="Bonfante P."/>
        </authorList>
    </citation>
    <scope>NUCLEOTIDE SEQUENCE [LARGE SCALE GENOMIC DNA]</scope>
    <source>
        <strain evidence="2 3">BEG34</strain>
    </source>
</reference>
<dbReference type="Pfam" id="PF00651">
    <property type="entry name" value="BTB"/>
    <property type="match status" value="1"/>
</dbReference>
<organism evidence="2 3">
    <name type="scientific">Gigaspora margarita</name>
    <dbReference type="NCBI Taxonomy" id="4874"/>
    <lineage>
        <taxon>Eukaryota</taxon>
        <taxon>Fungi</taxon>
        <taxon>Fungi incertae sedis</taxon>
        <taxon>Mucoromycota</taxon>
        <taxon>Glomeromycotina</taxon>
        <taxon>Glomeromycetes</taxon>
        <taxon>Diversisporales</taxon>
        <taxon>Gigasporaceae</taxon>
        <taxon>Gigaspora</taxon>
    </lineage>
</organism>
<dbReference type="PANTHER" id="PTHR24410:SF23">
    <property type="entry name" value="BTB DOMAIN-CONTAINING PROTEIN-RELATED"/>
    <property type="match status" value="1"/>
</dbReference>
<proteinExistence type="predicted"/>
<dbReference type="SMART" id="SM00225">
    <property type="entry name" value="BTB"/>
    <property type="match status" value="1"/>
</dbReference>
<dbReference type="AlphaFoldDB" id="A0A8H4AYI2"/>
<dbReference type="OrthoDB" id="2376750at2759"/>
<dbReference type="InterPro" id="IPR000210">
    <property type="entry name" value="BTB/POZ_dom"/>
</dbReference>
<dbReference type="EMBL" id="WTPW01000124">
    <property type="protein sequence ID" value="KAF0544538.1"/>
    <property type="molecule type" value="Genomic_DNA"/>
</dbReference>
<dbReference type="Proteomes" id="UP000439903">
    <property type="component" value="Unassembled WGS sequence"/>
</dbReference>
<accession>A0A8H4AYI2</accession>
<dbReference type="Gene3D" id="3.30.710.10">
    <property type="entry name" value="Potassium Channel Kv1.1, Chain A"/>
    <property type="match status" value="1"/>
</dbReference>
<comment type="caution">
    <text evidence="2">The sequence shown here is derived from an EMBL/GenBank/DDBJ whole genome shotgun (WGS) entry which is preliminary data.</text>
</comment>
<gene>
    <name evidence="2" type="ORF">F8M41_002687</name>
</gene>
<evidence type="ECO:0000313" key="2">
    <source>
        <dbReference type="EMBL" id="KAF0544538.1"/>
    </source>
</evidence>
<dbReference type="InterPro" id="IPR051481">
    <property type="entry name" value="BTB-POZ/Galectin-3-binding"/>
</dbReference>
<evidence type="ECO:0000313" key="3">
    <source>
        <dbReference type="Proteomes" id="UP000439903"/>
    </source>
</evidence>
<dbReference type="SUPFAM" id="SSF54695">
    <property type="entry name" value="POZ domain"/>
    <property type="match status" value="1"/>
</dbReference>
<dbReference type="InterPro" id="IPR011333">
    <property type="entry name" value="SKP1/BTB/POZ_sf"/>
</dbReference>
<dbReference type="PROSITE" id="PS50097">
    <property type="entry name" value="BTB"/>
    <property type="match status" value="1"/>
</dbReference>
<keyword evidence="3" id="KW-1185">Reference proteome</keyword>